<evidence type="ECO:0000313" key="5">
    <source>
        <dbReference type="Proteomes" id="UP000266292"/>
    </source>
</evidence>
<reference evidence="5" key="1">
    <citation type="submission" date="2017-05" db="EMBL/GenBank/DDBJ databases">
        <authorList>
            <person name="Ray J."/>
            <person name="Price M."/>
            <person name="Deutschbauer A."/>
        </authorList>
    </citation>
    <scope>NUCLEOTIDE SEQUENCE [LARGE SCALE GENOMIC DNA]</scope>
    <source>
        <strain evidence="5">DSM 19842</strain>
    </source>
</reference>
<feature type="active site" description="Proton acceptor" evidence="1">
    <location>
        <position position="26"/>
    </location>
</feature>
<dbReference type="Gene3D" id="3.40.50.2000">
    <property type="entry name" value="Glycogen Phosphorylase B"/>
    <property type="match status" value="1"/>
</dbReference>
<dbReference type="AlphaFoldDB" id="A0A1X9YR75"/>
<evidence type="ECO:0000259" key="3">
    <source>
        <dbReference type="PROSITE" id="PS51186"/>
    </source>
</evidence>
<dbReference type="SUPFAM" id="SSF55729">
    <property type="entry name" value="Acyl-CoA N-acyltransferases (Nat)"/>
    <property type="match status" value="1"/>
</dbReference>
<organism evidence="4 5">
    <name type="scientific">Pontibacter actiniarum</name>
    <dbReference type="NCBI Taxonomy" id="323450"/>
    <lineage>
        <taxon>Bacteria</taxon>
        <taxon>Pseudomonadati</taxon>
        <taxon>Bacteroidota</taxon>
        <taxon>Cytophagia</taxon>
        <taxon>Cytophagales</taxon>
        <taxon>Hymenobacteraceae</taxon>
        <taxon>Pontibacter</taxon>
    </lineage>
</organism>
<evidence type="ECO:0000313" key="4">
    <source>
        <dbReference type="EMBL" id="ARS35380.1"/>
    </source>
</evidence>
<dbReference type="RefSeq" id="WP_051364374.1">
    <property type="nucleotide sequence ID" value="NZ_CP021235.1"/>
</dbReference>
<dbReference type="KEGG" id="pact:CA264_07965"/>
<dbReference type="PROSITE" id="PS51186">
    <property type="entry name" value="GNAT"/>
    <property type="match status" value="1"/>
</dbReference>
<dbReference type="OrthoDB" id="6290225at2"/>
<gene>
    <name evidence="4" type="ORF">CA264_07965</name>
</gene>
<dbReference type="Pfam" id="PF13302">
    <property type="entry name" value="Acetyltransf_3"/>
    <property type="match status" value="1"/>
</dbReference>
<feature type="binding site" evidence="2">
    <location>
        <begin position="257"/>
        <end position="258"/>
    </location>
    <ligand>
        <name>substrate</name>
    </ligand>
</feature>
<proteinExistence type="predicted"/>
<dbReference type="NCBIfam" id="TIGR03590">
    <property type="entry name" value="PseG"/>
    <property type="match status" value="1"/>
</dbReference>
<protein>
    <submittedName>
        <fullName evidence="4">UDP-2,4-diacetamido-2,4, 6-trideoxy-beta-L-altropyranose hydrolase</fullName>
    </submittedName>
</protein>
<accession>A0A1X9YR75</accession>
<feature type="binding site" evidence="2">
    <location>
        <position position="159"/>
    </location>
    <ligand>
        <name>substrate</name>
    </ligand>
</feature>
<dbReference type="EMBL" id="CP021235">
    <property type="protein sequence ID" value="ARS35380.1"/>
    <property type="molecule type" value="Genomic_DNA"/>
</dbReference>
<dbReference type="Gene3D" id="3.40.50.11190">
    <property type="match status" value="1"/>
</dbReference>
<evidence type="ECO:0000256" key="1">
    <source>
        <dbReference type="PIRSR" id="PIRSR620023-1"/>
    </source>
</evidence>
<dbReference type="GO" id="GO:0016747">
    <property type="term" value="F:acyltransferase activity, transferring groups other than amino-acyl groups"/>
    <property type="evidence" value="ECO:0007669"/>
    <property type="project" value="InterPro"/>
</dbReference>
<dbReference type="InterPro" id="IPR016181">
    <property type="entry name" value="Acyl_CoA_acyltransferase"/>
</dbReference>
<dbReference type="InterPro" id="IPR020023">
    <property type="entry name" value="PseG"/>
</dbReference>
<dbReference type="GO" id="GO:0016787">
    <property type="term" value="F:hydrolase activity"/>
    <property type="evidence" value="ECO:0007669"/>
    <property type="project" value="UniProtKB-KW"/>
</dbReference>
<dbReference type="Gene3D" id="3.40.630.30">
    <property type="match status" value="1"/>
</dbReference>
<evidence type="ECO:0000256" key="2">
    <source>
        <dbReference type="PIRSR" id="PIRSR620023-2"/>
    </source>
</evidence>
<sequence>MTDTGIKRKPRIIFRADGGASIGLGHVVRTLALAQMLSSDFECIFAIQQPSKELQQQISEVCDGLISLPACTPEEERFVHELDAYISEEEIVVLDGYSFGTAYQKSIKAKGATLVCIDDIHHYPFVADAVINHGTLDPAPYQVAYFTKLLLGLKYALLRPPFLAKDNKVKTGKGIFLCFGGSDPQNLTQRYLSFIIDAGIKAPVQVVVGSAYTYFDELQAYVRQQRKDIKITLHQNVSAQELAQVIGSCKIAVVPGSSIALECAGLGLHLVCGYYVDNQKGILKMLTDAGVAVNLGNLQEASSDMFSEALLQAQQQGKEVTGQLFAGNSPAHNLLKEFKKLSTAAQLQIREAQEADVELYFNWANDPETRANAINQDPILYNSHVQWYNGKIKSAQSYLYLLSLQDAPVGQVRFDAEGDAFLIDYSVAPEHRGLGLGRSGLIKAIEQLKKAESAAPLLLKALVKDTNVASKAVFESLHFKRTGHESINQEDYTQYELRIA</sequence>
<dbReference type="Proteomes" id="UP000266292">
    <property type="component" value="Chromosome"/>
</dbReference>
<name>A0A1X9YR75_9BACT</name>
<dbReference type="STRING" id="709015.GCA_000472485_01599"/>
<dbReference type="InterPro" id="IPR000182">
    <property type="entry name" value="GNAT_dom"/>
</dbReference>
<dbReference type="CDD" id="cd04301">
    <property type="entry name" value="NAT_SF"/>
    <property type="match status" value="1"/>
</dbReference>
<keyword evidence="4" id="KW-0378">Hydrolase</keyword>
<feature type="binding site" evidence="2">
    <location>
        <position position="262"/>
    </location>
    <ligand>
        <name>substrate</name>
    </ligand>
</feature>
<keyword evidence="5" id="KW-1185">Reference proteome</keyword>
<feature type="domain" description="N-acetyltransferase" evidence="3">
    <location>
        <begin position="347"/>
        <end position="500"/>
    </location>
</feature>